<dbReference type="InterPro" id="IPR039425">
    <property type="entry name" value="RNA_pol_sigma-70-like"/>
</dbReference>
<dbReference type="PANTHER" id="PTHR43133">
    <property type="entry name" value="RNA POLYMERASE ECF-TYPE SIGMA FACTO"/>
    <property type="match status" value="1"/>
</dbReference>
<dbReference type="SUPFAM" id="SSF88946">
    <property type="entry name" value="Sigma2 domain of RNA polymerase sigma factors"/>
    <property type="match status" value="1"/>
</dbReference>
<evidence type="ECO:0000256" key="4">
    <source>
        <dbReference type="ARBA" id="ARBA00023163"/>
    </source>
</evidence>
<dbReference type="EMBL" id="JAEQND010000002">
    <property type="protein sequence ID" value="MBL0424454.1"/>
    <property type="molecule type" value="Genomic_DNA"/>
</dbReference>
<dbReference type="NCBIfam" id="NF008888">
    <property type="entry name" value="PRK11922.1"/>
    <property type="match status" value="1"/>
</dbReference>
<dbReference type="InterPro" id="IPR007627">
    <property type="entry name" value="RNA_pol_sigma70_r2"/>
</dbReference>
<keyword evidence="3" id="KW-0731">Sigma factor</keyword>
<reference evidence="8 9" key="1">
    <citation type="journal article" date="2017" name="Int. J. Syst. Evol. Microbiol.">
        <title>Ramlibacter alkalitolerans sp. nov., alkali-tolerant bacterium isolated from soil of ginseng.</title>
        <authorList>
            <person name="Lee D.H."/>
            <person name="Cha C.J."/>
        </authorList>
    </citation>
    <scope>NUCLEOTIDE SEQUENCE [LARGE SCALE GENOMIC DNA]</scope>
    <source>
        <strain evidence="8 9">KACC 19305</strain>
    </source>
</reference>
<keyword evidence="9" id="KW-1185">Reference proteome</keyword>
<evidence type="ECO:0000256" key="3">
    <source>
        <dbReference type="ARBA" id="ARBA00023082"/>
    </source>
</evidence>
<feature type="region of interest" description="Disordered" evidence="5">
    <location>
        <begin position="108"/>
        <end position="128"/>
    </location>
</feature>
<dbReference type="Proteomes" id="UP000622707">
    <property type="component" value="Unassembled WGS sequence"/>
</dbReference>
<keyword evidence="4" id="KW-0804">Transcription</keyword>
<dbReference type="PANTHER" id="PTHR43133:SF51">
    <property type="entry name" value="RNA POLYMERASE SIGMA FACTOR"/>
    <property type="match status" value="1"/>
</dbReference>
<evidence type="ECO:0000259" key="6">
    <source>
        <dbReference type="Pfam" id="PF04542"/>
    </source>
</evidence>
<feature type="domain" description="RNA polymerase sigma-70 region 2" evidence="6">
    <location>
        <begin position="35"/>
        <end position="103"/>
    </location>
</feature>
<name>A0ABS1JJP5_9BURK</name>
<organism evidence="8 9">
    <name type="scientific">Ramlibacter alkalitolerans</name>
    <dbReference type="NCBI Taxonomy" id="2039631"/>
    <lineage>
        <taxon>Bacteria</taxon>
        <taxon>Pseudomonadati</taxon>
        <taxon>Pseudomonadota</taxon>
        <taxon>Betaproteobacteria</taxon>
        <taxon>Burkholderiales</taxon>
        <taxon>Comamonadaceae</taxon>
        <taxon>Ramlibacter</taxon>
    </lineage>
</organism>
<dbReference type="InterPro" id="IPR013325">
    <property type="entry name" value="RNA_pol_sigma_r2"/>
</dbReference>
<comment type="similarity">
    <text evidence="1">Belongs to the sigma-70 factor family. ECF subfamily.</text>
</comment>
<evidence type="ECO:0000256" key="5">
    <source>
        <dbReference type="SAM" id="MobiDB-lite"/>
    </source>
</evidence>
<dbReference type="Pfam" id="PF08281">
    <property type="entry name" value="Sigma70_r4_2"/>
    <property type="match status" value="1"/>
</dbReference>
<keyword evidence="2" id="KW-0805">Transcription regulation</keyword>
<dbReference type="InterPro" id="IPR014284">
    <property type="entry name" value="RNA_pol_sigma-70_dom"/>
</dbReference>
<dbReference type="Gene3D" id="1.10.1740.10">
    <property type="match status" value="1"/>
</dbReference>
<dbReference type="InterPro" id="IPR036388">
    <property type="entry name" value="WH-like_DNA-bd_sf"/>
</dbReference>
<dbReference type="CDD" id="cd06171">
    <property type="entry name" value="Sigma70_r4"/>
    <property type="match status" value="1"/>
</dbReference>
<evidence type="ECO:0000259" key="7">
    <source>
        <dbReference type="Pfam" id="PF08281"/>
    </source>
</evidence>
<dbReference type="SUPFAM" id="SSF88659">
    <property type="entry name" value="Sigma3 and sigma4 domains of RNA polymerase sigma factors"/>
    <property type="match status" value="1"/>
</dbReference>
<dbReference type="Pfam" id="PF04542">
    <property type="entry name" value="Sigma70_r2"/>
    <property type="match status" value="1"/>
</dbReference>
<feature type="domain" description="RNA polymerase sigma factor 70 region 4 type 2" evidence="7">
    <location>
        <begin position="143"/>
        <end position="194"/>
    </location>
</feature>
<evidence type="ECO:0000256" key="2">
    <source>
        <dbReference type="ARBA" id="ARBA00023015"/>
    </source>
</evidence>
<evidence type="ECO:0000313" key="9">
    <source>
        <dbReference type="Proteomes" id="UP000622707"/>
    </source>
</evidence>
<evidence type="ECO:0000313" key="8">
    <source>
        <dbReference type="EMBL" id="MBL0424454.1"/>
    </source>
</evidence>
<evidence type="ECO:0000256" key="1">
    <source>
        <dbReference type="ARBA" id="ARBA00010641"/>
    </source>
</evidence>
<dbReference type="InterPro" id="IPR013249">
    <property type="entry name" value="RNA_pol_sigma70_r4_t2"/>
</dbReference>
<sequence>MTGMNLKTEAVRQELDDVTLAQRVQAGSAGAFELLMRRYNQRLYRLARSMLRDAADAEDAVQDAYLAAYQAMGTFRGEASLATWLSRVVVNQCLARMRRQARRDNIIPMVSMGGPDEQEAPVMPADEKDTPDRALLRAELRAVLERKLDELPESFRTVFVLRSVEELSVEETAQTLNLPEATVRSRHFRARSMLRESLAQDIDIAERDVFSFDGERCDRIVASVLGKVAAKP</sequence>
<dbReference type="InterPro" id="IPR013324">
    <property type="entry name" value="RNA_pol_sigma_r3/r4-like"/>
</dbReference>
<protein>
    <submittedName>
        <fullName evidence="8">RNA polymerase sigma factor</fullName>
    </submittedName>
</protein>
<dbReference type="NCBIfam" id="TIGR02937">
    <property type="entry name" value="sigma70-ECF"/>
    <property type="match status" value="1"/>
</dbReference>
<gene>
    <name evidence="8" type="ORF">JI746_04965</name>
</gene>
<accession>A0ABS1JJP5</accession>
<proteinExistence type="inferred from homology"/>
<comment type="caution">
    <text evidence="8">The sequence shown here is derived from an EMBL/GenBank/DDBJ whole genome shotgun (WGS) entry which is preliminary data.</text>
</comment>
<dbReference type="Gene3D" id="1.10.10.10">
    <property type="entry name" value="Winged helix-like DNA-binding domain superfamily/Winged helix DNA-binding domain"/>
    <property type="match status" value="1"/>
</dbReference>